<dbReference type="Pfam" id="PF02104">
    <property type="entry name" value="SURF1"/>
    <property type="match status" value="1"/>
</dbReference>
<reference evidence="7 8" key="1">
    <citation type="submission" date="2020-08" db="EMBL/GenBank/DDBJ databases">
        <title>Genomic Encyclopedia of Type Strains, Phase IV (KMG-IV): sequencing the most valuable type-strain genomes for metagenomic binning, comparative biology and taxonomic classification.</title>
        <authorList>
            <person name="Goeker M."/>
        </authorList>
    </citation>
    <scope>NUCLEOTIDE SEQUENCE [LARGE SCALE GENOMIC DNA]</scope>
    <source>
        <strain evidence="7 8">YC6723</strain>
    </source>
</reference>
<evidence type="ECO:0000256" key="1">
    <source>
        <dbReference type="ARBA" id="ARBA00004370"/>
    </source>
</evidence>
<feature type="transmembrane region" description="Helical" evidence="6">
    <location>
        <begin position="192"/>
        <end position="213"/>
    </location>
</feature>
<comment type="subcellular location">
    <subcellularLocation>
        <location evidence="6">Cell membrane</location>
        <topology evidence="6">Multi-pass membrane protein</topology>
    </subcellularLocation>
    <subcellularLocation>
        <location evidence="1">Membrane</location>
    </subcellularLocation>
</comment>
<keyword evidence="5 6" id="KW-0472">Membrane</keyword>
<dbReference type="RefSeq" id="WP_183986739.1">
    <property type="nucleotide sequence ID" value="NZ_JACIEV010000011.1"/>
</dbReference>
<keyword evidence="8" id="KW-1185">Reference proteome</keyword>
<dbReference type="EMBL" id="JACIEV010000011">
    <property type="protein sequence ID" value="MBB4155337.1"/>
    <property type="molecule type" value="Genomic_DNA"/>
</dbReference>
<keyword evidence="3 6" id="KW-0812">Transmembrane</keyword>
<evidence type="ECO:0000256" key="6">
    <source>
        <dbReference type="RuleBase" id="RU363076"/>
    </source>
</evidence>
<dbReference type="Proteomes" id="UP000529795">
    <property type="component" value="Unassembled WGS sequence"/>
</dbReference>
<accession>A0A840FI17</accession>
<dbReference type="AlphaFoldDB" id="A0A840FI17"/>
<keyword evidence="4 6" id="KW-1133">Transmembrane helix</keyword>
<gene>
    <name evidence="7" type="ORF">GGQ80_003257</name>
</gene>
<evidence type="ECO:0000256" key="2">
    <source>
        <dbReference type="ARBA" id="ARBA00007165"/>
    </source>
</evidence>
<dbReference type="PROSITE" id="PS50895">
    <property type="entry name" value="SURF1"/>
    <property type="match status" value="1"/>
</dbReference>
<sequence length="219" mass="23240">MKRAGLAVAWIALILALVALGAWQVQRLAWKRALIAQVDGRLAAGPVAAPATAGSDDAYRRVVATGTYRPGADTLVQASTIRGPGWWVLTPLDGTTVGTILVNRGYVAKRAAPPPPAGLTRVTGLLRLTEPKGGFLRSNDPGADRWYSRDVAAIAAKRGLRRTAPYFIDAAETTPGGPIGGLTIVSFPNNHLVYAITWFVLAGMAAAGFVYWLRIARRA</sequence>
<keyword evidence="6" id="KW-1003">Cell membrane</keyword>
<dbReference type="InterPro" id="IPR045214">
    <property type="entry name" value="Surf1/Surf4"/>
</dbReference>
<evidence type="ECO:0000313" key="8">
    <source>
        <dbReference type="Proteomes" id="UP000529795"/>
    </source>
</evidence>
<protein>
    <recommendedName>
        <fullName evidence="6">SURF1-like protein</fullName>
    </recommendedName>
</protein>
<name>A0A840FI17_9SPHN</name>
<dbReference type="CDD" id="cd06662">
    <property type="entry name" value="SURF1"/>
    <property type="match status" value="1"/>
</dbReference>
<evidence type="ECO:0000256" key="4">
    <source>
        <dbReference type="ARBA" id="ARBA00022989"/>
    </source>
</evidence>
<dbReference type="PANTHER" id="PTHR23427:SF2">
    <property type="entry name" value="SURFEIT LOCUS PROTEIN 1"/>
    <property type="match status" value="1"/>
</dbReference>
<organism evidence="7 8">
    <name type="scientific">Sphingomonas jinjuensis</name>
    <dbReference type="NCBI Taxonomy" id="535907"/>
    <lineage>
        <taxon>Bacteria</taxon>
        <taxon>Pseudomonadati</taxon>
        <taxon>Pseudomonadota</taxon>
        <taxon>Alphaproteobacteria</taxon>
        <taxon>Sphingomonadales</taxon>
        <taxon>Sphingomonadaceae</taxon>
        <taxon>Sphingomonas</taxon>
    </lineage>
</organism>
<comment type="similarity">
    <text evidence="2 6">Belongs to the SURF1 family.</text>
</comment>
<evidence type="ECO:0000256" key="5">
    <source>
        <dbReference type="ARBA" id="ARBA00023136"/>
    </source>
</evidence>
<dbReference type="InterPro" id="IPR002994">
    <property type="entry name" value="Surf1/Shy1"/>
</dbReference>
<evidence type="ECO:0000256" key="3">
    <source>
        <dbReference type="ARBA" id="ARBA00022692"/>
    </source>
</evidence>
<evidence type="ECO:0000313" key="7">
    <source>
        <dbReference type="EMBL" id="MBB4155337.1"/>
    </source>
</evidence>
<proteinExistence type="inferred from homology"/>
<dbReference type="PANTHER" id="PTHR23427">
    <property type="entry name" value="SURFEIT LOCUS PROTEIN"/>
    <property type="match status" value="1"/>
</dbReference>
<comment type="caution">
    <text evidence="7">The sequence shown here is derived from an EMBL/GenBank/DDBJ whole genome shotgun (WGS) entry which is preliminary data.</text>
</comment>
<dbReference type="GO" id="GO:0005886">
    <property type="term" value="C:plasma membrane"/>
    <property type="evidence" value="ECO:0007669"/>
    <property type="project" value="UniProtKB-SubCell"/>
</dbReference>
<comment type="caution">
    <text evidence="6">Lacks conserved residue(s) required for the propagation of feature annotation.</text>
</comment>